<reference evidence="1 2" key="1">
    <citation type="journal article" date="2021" name="Hortic Res">
        <title>High-quality reference genome and annotation aids understanding of berry development for evergreen blueberry (Vaccinium darrowii).</title>
        <authorList>
            <person name="Yu J."/>
            <person name="Hulse-Kemp A.M."/>
            <person name="Babiker E."/>
            <person name="Staton M."/>
        </authorList>
    </citation>
    <scope>NUCLEOTIDE SEQUENCE [LARGE SCALE GENOMIC DNA]</scope>
    <source>
        <strain evidence="2">cv. NJ 8807/NJ 8810</strain>
        <tissue evidence="1">Young leaf</tissue>
    </source>
</reference>
<dbReference type="EMBL" id="CM037160">
    <property type="protein sequence ID" value="KAH7841394.1"/>
    <property type="molecule type" value="Genomic_DNA"/>
</dbReference>
<gene>
    <name evidence="1" type="ORF">Vadar_029349</name>
</gene>
<comment type="caution">
    <text evidence="1">The sequence shown here is derived from an EMBL/GenBank/DDBJ whole genome shotgun (WGS) entry which is preliminary data.</text>
</comment>
<name>A0ACB7XKQ7_9ERIC</name>
<proteinExistence type="predicted"/>
<evidence type="ECO:0000313" key="1">
    <source>
        <dbReference type="EMBL" id="KAH7841394.1"/>
    </source>
</evidence>
<accession>A0ACB7XKQ7</accession>
<sequence>MSSCRASAKALSWHHVRLQQQGFIRHANANKPNNDCVPKHGFRLGNCVEQLAGKVGLTLAVEFTLAADDENGRGRAEEDDMVQRQKDLGNPNTACLTCGIGSNAAYRICGICLGGRLGHVGYGFWYISAKNPLPPPLHQYFSATTHHSHQPSSIPRRPLSPPLQNERLRWGRVELNENS</sequence>
<dbReference type="Proteomes" id="UP000828048">
    <property type="component" value="Chromosome 10"/>
</dbReference>
<organism evidence="1 2">
    <name type="scientific">Vaccinium darrowii</name>
    <dbReference type="NCBI Taxonomy" id="229202"/>
    <lineage>
        <taxon>Eukaryota</taxon>
        <taxon>Viridiplantae</taxon>
        <taxon>Streptophyta</taxon>
        <taxon>Embryophyta</taxon>
        <taxon>Tracheophyta</taxon>
        <taxon>Spermatophyta</taxon>
        <taxon>Magnoliopsida</taxon>
        <taxon>eudicotyledons</taxon>
        <taxon>Gunneridae</taxon>
        <taxon>Pentapetalae</taxon>
        <taxon>asterids</taxon>
        <taxon>Ericales</taxon>
        <taxon>Ericaceae</taxon>
        <taxon>Vaccinioideae</taxon>
        <taxon>Vaccinieae</taxon>
        <taxon>Vaccinium</taxon>
    </lineage>
</organism>
<protein>
    <submittedName>
        <fullName evidence="1">Uncharacterized protein</fullName>
    </submittedName>
</protein>
<evidence type="ECO:0000313" key="2">
    <source>
        <dbReference type="Proteomes" id="UP000828048"/>
    </source>
</evidence>
<keyword evidence="2" id="KW-1185">Reference proteome</keyword>